<gene>
    <name evidence="2" type="ORF">PXEA_LOCUS3030</name>
</gene>
<sequence>MHDLHDYGRVLTLKLKLHTFEVRTRQQPLVDLTDQAEVIAACAVDLLREEIRLAIEPKSSVPPDIITRSAKASAKVIQLEK</sequence>
<accession>A0A3S5BMP1</accession>
<organism evidence="2 3">
    <name type="scientific">Protopolystoma xenopodis</name>
    <dbReference type="NCBI Taxonomy" id="117903"/>
    <lineage>
        <taxon>Eukaryota</taxon>
        <taxon>Metazoa</taxon>
        <taxon>Spiralia</taxon>
        <taxon>Lophotrochozoa</taxon>
        <taxon>Platyhelminthes</taxon>
        <taxon>Monogenea</taxon>
        <taxon>Polyopisthocotylea</taxon>
        <taxon>Polystomatidea</taxon>
        <taxon>Polystomatidae</taxon>
        <taxon>Protopolystoma</taxon>
    </lineage>
</organism>
<evidence type="ECO:0000313" key="3">
    <source>
        <dbReference type="Proteomes" id="UP000784294"/>
    </source>
</evidence>
<evidence type="ECO:0000313" key="2">
    <source>
        <dbReference type="EMBL" id="VEL09590.1"/>
    </source>
</evidence>
<evidence type="ECO:0000259" key="1">
    <source>
        <dbReference type="Pfam" id="PF11799"/>
    </source>
</evidence>
<dbReference type="InterPro" id="IPR036775">
    <property type="entry name" value="DNA_pol_Y-fam_lit_finger_sf"/>
</dbReference>
<protein>
    <recommendedName>
        <fullName evidence="1">DNA polymerase Y-family little finger domain-containing protein</fullName>
    </recommendedName>
</protein>
<dbReference type="AlphaFoldDB" id="A0A3S5BMP1"/>
<comment type="caution">
    <text evidence="2">The sequence shown here is derived from an EMBL/GenBank/DDBJ whole genome shotgun (WGS) entry which is preliminary data.</text>
</comment>
<dbReference type="GO" id="GO:0006281">
    <property type="term" value="P:DNA repair"/>
    <property type="evidence" value="ECO:0007669"/>
    <property type="project" value="InterPro"/>
</dbReference>
<keyword evidence="3" id="KW-1185">Reference proteome</keyword>
<dbReference type="EMBL" id="CAAALY010006715">
    <property type="protein sequence ID" value="VEL09590.1"/>
    <property type="molecule type" value="Genomic_DNA"/>
</dbReference>
<name>A0A3S5BMP1_9PLAT</name>
<feature type="domain" description="DNA polymerase Y-family little finger" evidence="1">
    <location>
        <begin position="7"/>
        <end position="50"/>
    </location>
</feature>
<proteinExistence type="predicted"/>
<dbReference type="Pfam" id="PF11799">
    <property type="entry name" value="IMS_C"/>
    <property type="match status" value="1"/>
</dbReference>
<dbReference type="Proteomes" id="UP000784294">
    <property type="component" value="Unassembled WGS sequence"/>
</dbReference>
<dbReference type="Gene3D" id="3.30.1490.100">
    <property type="entry name" value="DNA polymerase, Y-family, little finger domain"/>
    <property type="match status" value="1"/>
</dbReference>
<reference evidence="2" key="1">
    <citation type="submission" date="2018-11" db="EMBL/GenBank/DDBJ databases">
        <authorList>
            <consortium name="Pathogen Informatics"/>
        </authorList>
    </citation>
    <scope>NUCLEOTIDE SEQUENCE</scope>
</reference>
<dbReference type="OrthoDB" id="6284114at2759"/>
<dbReference type="GO" id="GO:0003684">
    <property type="term" value="F:damaged DNA binding"/>
    <property type="evidence" value="ECO:0007669"/>
    <property type="project" value="InterPro"/>
</dbReference>
<dbReference type="SUPFAM" id="SSF100879">
    <property type="entry name" value="Lesion bypass DNA polymerase (Y-family), little finger domain"/>
    <property type="match status" value="1"/>
</dbReference>
<dbReference type="InterPro" id="IPR017961">
    <property type="entry name" value="DNA_pol_Y-fam_little_finger"/>
</dbReference>